<evidence type="ECO:0000313" key="3">
    <source>
        <dbReference type="EMBL" id="PTM60507.1"/>
    </source>
</evidence>
<dbReference type="InterPro" id="IPR002539">
    <property type="entry name" value="MaoC-like_dom"/>
</dbReference>
<organism evidence="3 4">
    <name type="scientific">Phreatobacter oligotrophus</name>
    <dbReference type="NCBI Taxonomy" id="1122261"/>
    <lineage>
        <taxon>Bacteria</taxon>
        <taxon>Pseudomonadati</taxon>
        <taxon>Pseudomonadota</taxon>
        <taxon>Alphaproteobacteria</taxon>
        <taxon>Hyphomicrobiales</taxon>
        <taxon>Phreatobacteraceae</taxon>
        <taxon>Phreatobacter</taxon>
    </lineage>
</organism>
<evidence type="ECO:0000313" key="4">
    <source>
        <dbReference type="Proteomes" id="UP000241808"/>
    </source>
</evidence>
<dbReference type="Pfam" id="PF01575">
    <property type="entry name" value="MaoC_dehydratas"/>
    <property type="match status" value="1"/>
</dbReference>
<dbReference type="PANTHER" id="PTHR13078:SF56">
    <property type="entry name" value="PEROXISOMAL MULTIFUNCTIONAL ENZYME TYPE 2"/>
    <property type="match status" value="1"/>
</dbReference>
<protein>
    <submittedName>
        <fullName evidence="3">Acyl dehydratase</fullName>
    </submittedName>
</protein>
<dbReference type="GO" id="GO:0003857">
    <property type="term" value="F:(3S)-3-hydroxyacyl-CoA dehydrogenase (NAD+) activity"/>
    <property type="evidence" value="ECO:0007669"/>
    <property type="project" value="TreeGrafter"/>
</dbReference>
<dbReference type="EMBL" id="PZZL01000003">
    <property type="protein sequence ID" value="PTM60507.1"/>
    <property type="molecule type" value="Genomic_DNA"/>
</dbReference>
<dbReference type="SUPFAM" id="SSF54637">
    <property type="entry name" value="Thioesterase/thiol ester dehydrase-isomerase"/>
    <property type="match status" value="2"/>
</dbReference>
<accession>A0A2T4ZF40</accession>
<dbReference type="Gene3D" id="3.10.129.10">
    <property type="entry name" value="Hotdog Thioesterase"/>
    <property type="match status" value="1"/>
</dbReference>
<feature type="domain" description="Peroxisomal multifunctional enzyme type 2-like N-terminal" evidence="2">
    <location>
        <begin position="19"/>
        <end position="146"/>
    </location>
</feature>
<evidence type="ECO:0000259" key="1">
    <source>
        <dbReference type="Pfam" id="PF01575"/>
    </source>
</evidence>
<dbReference type="OrthoDB" id="5522043at2"/>
<dbReference type="PANTHER" id="PTHR13078">
    <property type="entry name" value="PEROXISOMAL MULTIFUNCTIONAL ENZYME TYPE 2-RELATED"/>
    <property type="match status" value="1"/>
</dbReference>
<dbReference type="CDD" id="cd03448">
    <property type="entry name" value="HDE_HSD"/>
    <property type="match status" value="1"/>
</dbReference>
<dbReference type="InterPro" id="IPR054357">
    <property type="entry name" value="MFE-2_N"/>
</dbReference>
<reference evidence="3 4" key="1">
    <citation type="submission" date="2018-04" db="EMBL/GenBank/DDBJ databases">
        <title>Genomic Encyclopedia of Archaeal and Bacterial Type Strains, Phase II (KMG-II): from individual species to whole genera.</title>
        <authorList>
            <person name="Goeker M."/>
        </authorList>
    </citation>
    <scope>NUCLEOTIDE SEQUENCE [LARGE SCALE GENOMIC DNA]</scope>
    <source>
        <strain evidence="3 4">DSM 25521</strain>
    </source>
</reference>
<dbReference type="Proteomes" id="UP000241808">
    <property type="component" value="Unassembled WGS sequence"/>
</dbReference>
<comment type="caution">
    <text evidence="3">The sequence shown here is derived from an EMBL/GenBank/DDBJ whole genome shotgun (WGS) entry which is preliminary data.</text>
</comment>
<dbReference type="InterPro" id="IPR029069">
    <property type="entry name" value="HotDog_dom_sf"/>
</dbReference>
<dbReference type="GO" id="GO:0006635">
    <property type="term" value="P:fatty acid beta-oxidation"/>
    <property type="evidence" value="ECO:0007669"/>
    <property type="project" value="TreeGrafter"/>
</dbReference>
<dbReference type="GO" id="GO:0044594">
    <property type="term" value="F:17-beta-hydroxysteroid dehydrogenase (NAD+) activity"/>
    <property type="evidence" value="ECO:0007669"/>
    <property type="project" value="TreeGrafter"/>
</dbReference>
<feature type="domain" description="MaoC-like" evidence="1">
    <location>
        <begin position="164"/>
        <end position="277"/>
    </location>
</feature>
<dbReference type="Pfam" id="PF22622">
    <property type="entry name" value="MFE-2_hydrat-2_N"/>
    <property type="match status" value="1"/>
</dbReference>
<gene>
    <name evidence="3" type="ORF">C8P69_103441</name>
</gene>
<proteinExistence type="predicted"/>
<dbReference type="GO" id="GO:0004300">
    <property type="term" value="F:enoyl-CoA hydratase activity"/>
    <property type="evidence" value="ECO:0007669"/>
    <property type="project" value="TreeGrafter"/>
</dbReference>
<keyword evidence="4" id="KW-1185">Reference proteome</keyword>
<dbReference type="RefSeq" id="WP_108176356.1">
    <property type="nucleotide sequence ID" value="NZ_PZZL01000003.1"/>
</dbReference>
<name>A0A2T4ZF40_9HYPH</name>
<dbReference type="AlphaFoldDB" id="A0A2T4ZF40"/>
<evidence type="ECO:0000259" key="2">
    <source>
        <dbReference type="Pfam" id="PF22622"/>
    </source>
</evidence>
<sequence length="285" mass="30561">MPIDYAKLKAWPFPDLEHSYTAKDTILYALGVGCGADPVDRSELPFVYEDGLKALPTMAVVLGYPGFWLKDPNTGVDWRKVLHGEQGLLIHKPLPATGTVIGRTRVTEIIDKGPGKGALLLSERDVIDKASGDLLATLTSTTFIRGEGGFGGPSGPSPEPHPLPERAPDLAVDLPTLPQAALIYRLSGDYNPLHADPDVATGAGFPRPILHGLCTYAVAGRAILKACCDNDPARLTRLDLRFSAPVLPGETVRTEIWRDGSAVSFRARVVERDVVVLNNGRATVA</sequence>